<dbReference type="SUPFAM" id="SSF46689">
    <property type="entry name" value="Homeodomain-like"/>
    <property type="match status" value="2"/>
</dbReference>
<accession>A0AAF3EED1</accession>
<feature type="region of interest" description="Disordered" evidence="4">
    <location>
        <begin position="932"/>
        <end position="971"/>
    </location>
</feature>
<dbReference type="SMART" id="SM00355">
    <property type="entry name" value="ZnF_C2H2"/>
    <property type="match status" value="3"/>
</dbReference>
<evidence type="ECO:0000259" key="6">
    <source>
        <dbReference type="PROSITE" id="PS51253"/>
    </source>
</evidence>
<feature type="compositionally biased region" description="Polar residues" evidence="4">
    <location>
        <begin position="314"/>
        <end position="324"/>
    </location>
</feature>
<evidence type="ECO:0000256" key="1">
    <source>
        <dbReference type="ARBA" id="ARBA00004123"/>
    </source>
</evidence>
<dbReference type="InterPro" id="IPR013087">
    <property type="entry name" value="Znf_C2H2_type"/>
</dbReference>
<keyword evidence="3" id="KW-0862">Zinc</keyword>
<dbReference type="AlphaFoldDB" id="A0AAF3EED1"/>
<reference evidence="8" key="1">
    <citation type="submission" date="2024-02" db="UniProtKB">
        <authorList>
            <consortium name="WormBaseParasite"/>
        </authorList>
    </citation>
    <scope>IDENTIFICATION</scope>
</reference>
<feature type="region of interest" description="Disordered" evidence="4">
    <location>
        <begin position="1"/>
        <end position="25"/>
    </location>
</feature>
<feature type="compositionally biased region" description="Polar residues" evidence="4">
    <location>
        <begin position="956"/>
        <end position="971"/>
    </location>
</feature>
<dbReference type="InterPro" id="IPR006600">
    <property type="entry name" value="HTH_CenpB_DNA-bd_dom"/>
</dbReference>
<keyword evidence="3" id="KW-0863">Zinc-finger</keyword>
<name>A0AAF3EED1_9BILA</name>
<feature type="region of interest" description="Disordered" evidence="4">
    <location>
        <begin position="89"/>
        <end position="109"/>
    </location>
</feature>
<feature type="domain" description="C2H2-type" evidence="5">
    <location>
        <begin position="499"/>
        <end position="524"/>
    </location>
</feature>
<sequence>MERITRKRAMAIPKQEEDEEGNIELNKEDRDSLLCKYFNQLEPRQQIELVKLMHRMEEPIPEPIHKAKIRVPRDGKTFEPVVLPPELLSNPKNIAKDSPQKRQQPTYEDKKNIILLKDQGISVQEISTVYNLPKSTIYNILKDRLEIERKISEGICETKKRIKVHDQALEQLVLKWYKEQKAQGILVAGPELRKKALEMAKFKGNLAFKASGGWLQNFKARYSNVFKDTIFDEDGDQESDGNDQELPTYDWFQATLEAMAPNSAKKARKESVGSMDDVPPPLSPVSISSNGGSTPPPFLETEDGNPDTLEPYASASTSKPSETKNISGFTFRKVKVGPQTKSSNDTPITSKLPLGLLKSPPIIGRNLLNTPSSSQRAADMLSMLTRGFSTAPKPVNNVFRKSAPIINDVKEVAATATVQIKEEPLNLLDLLGQNKPSDGEIPDFDGEMNLDTLFSGPTYQCRECSACKLPLSNEEYQNHMEEIEQFGRCSEVRKSDGVFPCAFHDCDKTFESMTNYVNHLRIMHGKPSIVLERTFFNETEFSDFTRALRSLGDFKNEAGQKFSMKQHRCGYTHEADDSDVEFDDCEVTHKGRIACSAFFHATIESQVHREKVIHLRYCDYHIHGKMRIPKVVRKRIRHLGQFLPPSVIVLIIHAEVSKYAGTGGLSATIKLVDIPTILEILLNGGISPIDDQSEYKMPSNELLEGLALPEIMPIHHVKKACEQWIASVNTDVSKKIRQNTGDQMLKILNKKAATPSTLSDALNLLSQQANTHPILQNQETRRRQKAANIVNSIRIMAVKMTVEKLLEMPESELLQFERMVEKCLEVSEQKESIKTVDEDTIKPYVCPVCSMSYFHKSALRFHLQTDHDRLGRKEITNIVASFENQFSCLLCDRSFSEYKALKDHQIKMHGEFDVQTTKGIYGTRTTIPKLNRIPLPFDNGNNVDEDDEDKGEIVDQESQPRSPTQLMYSSD</sequence>
<dbReference type="InterPro" id="IPR036236">
    <property type="entry name" value="Znf_C2H2_sf"/>
</dbReference>
<dbReference type="SMART" id="SM00674">
    <property type="entry name" value="CENPB"/>
    <property type="match status" value="1"/>
</dbReference>
<dbReference type="PANTHER" id="PTHR19303:SF73">
    <property type="entry name" value="PROTEIN PDC2"/>
    <property type="match status" value="1"/>
</dbReference>
<comment type="subcellular location">
    <subcellularLocation>
        <location evidence="1">Nucleus</location>
    </subcellularLocation>
</comment>
<protein>
    <submittedName>
        <fullName evidence="8">HTH CENPB-type domain-containing protein</fullName>
    </submittedName>
</protein>
<dbReference type="WBParaSite" id="MBELARI_LOCUS12328">
    <property type="protein sequence ID" value="MBELARI_LOCUS12328"/>
    <property type="gene ID" value="MBELARI_LOCUS12328"/>
</dbReference>
<dbReference type="PROSITE" id="PS51253">
    <property type="entry name" value="HTH_CENPB"/>
    <property type="match status" value="1"/>
</dbReference>
<evidence type="ECO:0000313" key="8">
    <source>
        <dbReference type="WBParaSite" id="MBELARI_LOCUS12328"/>
    </source>
</evidence>
<dbReference type="Gene3D" id="1.10.10.60">
    <property type="entry name" value="Homeodomain-like"/>
    <property type="match status" value="2"/>
</dbReference>
<dbReference type="GO" id="GO:0008270">
    <property type="term" value="F:zinc ion binding"/>
    <property type="evidence" value="ECO:0007669"/>
    <property type="project" value="UniProtKB-KW"/>
</dbReference>
<feature type="domain" description="C2H2-type" evidence="5">
    <location>
        <begin position="886"/>
        <end position="909"/>
    </location>
</feature>
<feature type="domain" description="HTH CENPB-type" evidence="6">
    <location>
        <begin position="157"/>
        <end position="228"/>
    </location>
</feature>
<dbReference type="InterPro" id="IPR009057">
    <property type="entry name" value="Homeodomain-like_sf"/>
</dbReference>
<keyword evidence="2" id="KW-0238">DNA-binding</keyword>
<evidence type="ECO:0000256" key="2">
    <source>
        <dbReference type="ARBA" id="ARBA00023125"/>
    </source>
</evidence>
<evidence type="ECO:0000256" key="3">
    <source>
        <dbReference type="PROSITE-ProRule" id="PRU00042"/>
    </source>
</evidence>
<dbReference type="PROSITE" id="PS00028">
    <property type="entry name" value="ZINC_FINGER_C2H2_1"/>
    <property type="match status" value="3"/>
</dbReference>
<feature type="domain" description="C2H2-type" evidence="5">
    <location>
        <begin position="844"/>
        <end position="867"/>
    </location>
</feature>
<feature type="region of interest" description="Disordered" evidence="4">
    <location>
        <begin position="262"/>
        <end position="324"/>
    </location>
</feature>
<dbReference type="Pfam" id="PF03221">
    <property type="entry name" value="HTH_Tnp_Tc5"/>
    <property type="match status" value="1"/>
</dbReference>
<dbReference type="GO" id="GO:0003677">
    <property type="term" value="F:DNA binding"/>
    <property type="evidence" value="ECO:0007669"/>
    <property type="project" value="UniProtKB-KW"/>
</dbReference>
<proteinExistence type="predicted"/>
<organism evidence="7 8">
    <name type="scientific">Mesorhabditis belari</name>
    <dbReference type="NCBI Taxonomy" id="2138241"/>
    <lineage>
        <taxon>Eukaryota</taxon>
        <taxon>Metazoa</taxon>
        <taxon>Ecdysozoa</taxon>
        <taxon>Nematoda</taxon>
        <taxon>Chromadorea</taxon>
        <taxon>Rhabditida</taxon>
        <taxon>Rhabditina</taxon>
        <taxon>Rhabditomorpha</taxon>
        <taxon>Rhabditoidea</taxon>
        <taxon>Rhabditidae</taxon>
        <taxon>Mesorhabditinae</taxon>
        <taxon>Mesorhabditis</taxon>
    </lineage>
</organism>
<dbReference type="PANTHER" id="PTHR19303">
    <property type="entry name" value="TRANSPOSON"/>
    <property type="match status" value="1"/>
</dbReference>
<evidence type="ECO:0000259" key="5">
    <source>
        <dbReference type="PROSITE" id="PS50157"/>
    </source>
</evidence>
<keyword evidence="7" id="KW-1185">Reference proteome</keyword>
<dbReference type="SUPFAM" id="SSF57667">
    <property type="entry name" value="beta-beta-alpha zinc fingers"/>
    <property type="match status" value="1"/>
</dbReference>
<evidence type="ECO:0000313" key="7">
    <source>
        <dbReference type="Proteomes" id="UP000887575"/>
    </source>
</evidence>
<evidence type="ECO:0000256" key="4">
    <source>
        <dbReference type="SAM" id="MobiDB-lite"/>
    </source>
</evidence>
<dbReference type="GO" id="GO:0005634">
    <property type="term" value="C:nucleus"/>
    <property type="evidence" value="ECO:0007669"/>
    <property type="project" value="UniProtKB-SubCell"/>
</dbReference>
<keyword evidence="3" id="KW-0479">Metal-binding</keyword>
<dbReference type="Proteomes" id="UP000887575">
    <property type="component" value="Unassembled WGS sequence"/>
</dbReference>
<dbReference type="Gene3D" id="3.30.160.60">
    <property type="entry name" value="Classic Zinc Finger"/>
    <property type="match status" value="1"/>
</dbReference>
<dbReference type="InterPro" id="IPR050863">
    <property type="entry name" value="CenT-Element_Derived"/>
</dbReference>
<dbReference type="PROSITE" id="PS50157">
    <property type="entry name" value="ZINC_FINGER_C2H2_2"/>
    <property type="match status" value="3"/>
</dbReference>